<feature type="compositionally biased region" description="Low complexity" evidence="5">
    <location>
        <begin position="58"/>
        <end position="72"/>
    </location>
</feature>
<keyword evidence="9" id="KW-1185">Reference proteome</keyword>
<keyword evidence="2" id="KW-0815">Transposition</keyword>
<feature type="domain" description="Cas12f1-like TNB" evidence="7">
    <location>
        <begin position="405"/>
        <end position="470"/>
    </location>
</feature>
<dbReference type="EMBL" id="FNFE01000008">
    <property type="protein sequence ID" value="SDK93771.1"/>
    <property type="molecule type" value="Genomic_DNA"/>
</dbReference>
<reference evidence="9" key="1">
    <citation type="submission" date="2016-10" db="EMBL/GenBank/DDBJ databases">
        <authorList>
            <person name="Varghese N."/>
            <person name="Submissions S."/>
        </authorList>
    </citation>
    <scope>NUCLEOTIDE SEQUENCE [LARGE SCALE GENOMIC DNA]</scope>
    <source>
        <strain evidence="9">B4,CECT 8067,JCM 17497</strain>
    </source>
</reference>
<dbReference type="InterPro" id="IPR001959">
    <property type="entry name" value="Transposase"/>
</dbReference>
<feature type="region of interest" description="Disordered" evidence="5">
    <location>
        <begin position="50"/>
        <end position="109"/>
    </location>
</feature>
<dbReference type="NCBIfam" id="NF040570">
    <property type="entry name" value="guided_TnpB"/>
    <property type="match status" value="1"/>
</dbReference>
<dbReference type="Proteomes" id="UP000198882">
    <property type="component" value="Unassembled WGS sequence"/>
</dbReference>
<evidence type="ECO:0000256" key="4">
    <source>
        <dbReference type="ARBA" id="ARBA00023172"/>
    </source>
</evidence>
<dbReference type="AlphaFoldDB" id="A0A1G9FZE4"/>
<evidence type="ECO:0000256" key="5">
    <source>
        <dbReference type="SAM" id="MobiDB-lite"/>
    </source>
</evidence>
<gene>
    <name evidence="8" type="ORF">SAMN04515672_4356</name>
</gene>
<keyword evidence="4" id="KW-0233">DNA recombination</keyword>
<evidence type="ECO:0000256" key="2">
    <source>
        <dbReference type="ARBA" id="ARBA00022578"/>
    </source>
</evidence>
<dbReference type="InterPro" id="IPR010095">
    <property type="entry name" value="Cas12f1-like_TNB"/>
</dbReference>
<dbReference type="GO" id="GO:0032196">
    <property type="term" value="P:transposition"/>
    <property type="evidence" value="ECO:0007669"/>
    <property type="project" value="UniProtKB-KW"/>
</dbReference>
<evidence type="ECO:0000313" key="9">
    <source>
        <dbReference type="Proteomes" id="UP000198882"/>
    </source>
</evidence>
<evidence type="ECO:0000259" key="7">
    <source>
        <dbReference type="Pfam" id="PF07282"/>
    </source>
</evidence>
<dbReference type="GO" id="GO:0003677">
    <property type="term" value="F:DNA binding"/>
    <property type="evidence" value="ECO:0007669"/>
    <property type="project" value="UniProtKB-KW"/>
</dbReference>
<evidence type="ECO:0000256" key="1">
    <source>
        <dbReference type="ARBA" id="ARBA00008761"/>
    </source>
</evidence>
<comment type="similarity">
    <text evidence="1">In the C-terminal section; belongs to the transposase 35 family.</text>
</comment>
<proteinExistence type="inferred from homology"/>
<evidence type="ECO:0000259" key="6">
    <source>
        <dbReference type="Pfam" id="PF01385"/>
    </source>
</evidence>
<feature type="region of interest" description="Disordered" evidence="5">
    <location>
        <begin position="516"/>
        <end position="540"/>
    </location>
</feature>
<feature type="compositionally biased region" description="Low complexity" evidence="5">
    <location>
        <begin position="526"/>
        <end position="540"/>
    </location>
</feature>
<name>A0A1G9FZE4_9EURY</name>
<evidence type="ECO:0000256" key="3">
    <source>
        <dbReference type="ARBA" id="ARBA00023125"/>
    </source>
</evidence>
<keyword evidence="3" id="KW-0238">DNA-binding</keyword>
<dbReference type="STRING" id="1095776.SAMN04515672_4356"/>
<dbReference type="GO" id="GO:0006310">
    <property type="term" value="P:DNA recombination"/>
    <property type="evidence" value="ECO:0007669"/>
    <property type="project" value="UniProtKB-KW"/>
</dbReference>
<evidence type="ECO:0000313" key="8">
    <source>
        <dbReference type="EMBL" id="SDK93771.1"/>
    </source>
</evidence>
<feature type="domain" description="Probable transposase IS891/IS1136/IS1341" evidence="6">
    <location>
        <begin position="276"/>
        <end position="392"/>
    </location>
</feature>
<feature type="compositionally biased region" description="Basic residues" evidence="5">
    <location>
        <begin position="75"/>
        <end position="86"/>
    </location>
</feature>
<accession>A0A1G9FZE4</accession>
<protein>
    <submittedName>
        <fullName evidence="8">Putative transposase</fullName>
    </submittedName>
</protein>
<dbReference type="Pfam" id="PF07282">
    <property type="entry name" value="Cas12f1-like_TNB"/>
    <property type="match status" value="1"/>
</dbReference>
<dbReference type="Pfam" id="PF01385">
    <property type="entry name" value="OrfB_IS605"/>
    <property type="match status" value="1"/>
</dbReference>
<sequence>MRFVVVGSNFCHLTIDIGNEHTIGIGTDPGLQEIRTVQSVGSQGTCLLAEREGAKPPSSESAEGASREGYSARTTLKHPSKTKPLHSTRVNQQREASHMNYGPRYRLFPDKPQRESLGWQRNTVRQVYNHALYRLDQIPESEGTVRQRVWTVRDELPDLKQWWNDLTQVYSTVLQAAVERIYHSIKSLGQLKQNGFSVGELNWKKPREFKSFTYRQRGFELDKKSGPKGRGLLILKKVRGETLEIPIRLHRDVLDDADIKHVTVKQEATGVWYASFSVETETPKKPAPEDINSEDTVGLDLGVLNFVSDSDGRSIGRLDLDDDRERLEREQRSLSRKKYESRNWERQRSRVAKVHEGMSNKKRDYKHKLAHAYTTLYDAVFVEELDVKPMLESDGNARNKAEVGWRDFITILKHHGRKNGCHIVEVEPRGTTKECAECGVETAKPLWVREHSCPSCGFEVDRDFNAALNVQSRGLAKLGVVHSKATSSESLCDSDGLRKSRSDFRTPVETAATVDTRSVSASRVVESGSSALKEAASAAE</sequence>
<organism evidence="8 9">
    <name type="scientific">Natronorubrum texcoconense</name>
    <dbReference type="NCBI Taxonomy" id="1095776"/>
    <lineage>
        <taxon>Archaea</taxon>
        <taxon>Methanobacteriati</taxon>
        <taxon>Methanobacteriota</taxon>
        <taxon>Stenosarchaea group</taxon>
        <taxon>Halobacteria</taxon>
        <taxon>Halobacteriales</taxon>
        <taxon>Natrialbaceae</taxon>
        <taxon>Natronorubrum</taxon>
    </lineage>
</organism>